<comment type="caution">
    <text evidence="2">The sequence shown here is derived from an EMBL/GenBank/DDBJ whole genome shotgun (WGS) entry which is preliminary data.</text>
</comment>
<evidence type="ECO:0000256" key="1">
    <source>
        <dbReference type="SAM" id="MobiDB-lite"/>
    </source>
</evidence>
<reference evidence="2 3" key="1">
    <citation type="submission" date="2015-06" db="EMBL/GenBank/DDBJ databases">
        <title>Draft genome of the ant-associated black yeast Phialophora attae CBS 131958.</title>
        <authorList>
            <person name="Moreno L.F."/>
            <person name="Stielow B.J."/>
            <person name="de Hoog S."/>
            <person name="Vicente V.A."/>
            <person name="Weiss V.A."/>
            <person name="de Vries M."/>
            <person name="Cruz L.M."/>
            <person name="Souza E.M."/>
        </authorList>
    </citation>
    <scope>NUCLEOTIDE SEQUENCE [LARGE SCALE GENOMIC DNA]</scope>
    <source>
        <strain evidence="2 3">CBS 131958</strain>
    </source>
</reference>
<name>A0A0N0NH73_9EURO</name>
<feature type="region of interest" description="Disordered" evidence="1">
    <location>
        <begin position="63"/>
        <end position="183"/>
    </location>
</feature>
<sequence length="183" mass="19218">MPIQWNTELERQLLLWIISEGNLTPNTDVLQKVADRFGPGVVTAKALSQKFYKLKKEAEKLLADGAGPDTPATPVAKGTKTPASKSTAGKRKKATDTNGDAEADDAAAATPTKTPKKRKTNAKDAKVKTEETEPEVAAEGEASEEVKAEDGENGDGEVAADAVTEEAAEGVNGEEGEKVAEKA</sequence>
<dbReference type="Proteomes" id="UP000038010">
    <property type="component" value="Unassembled WGS sequence"/>
</dbReference>
<protein>
    <submittedName>
        <fullName evidence="2">Uncharacterized protein</fullName>
    </submittedName>
</protein>
<proteinExistence type="predicted"/>
<dbReference type="GeneID" id="28731760"/>
<dbReference type="EMBL" id="LFJN01000064">
    <property type="protein sequence ID" value="KPI34351.1"/>
    <property type="molecule type" value="Genomic_DNA"/>
</dbReference>
<organism evidence="2 3">
    <name type="scientific">Cyphellophora attinorum</name>
    <dbReference type="NCBI Taxonomy" id="1664694"/>
    <lineage>
        <taxon>Eukaryota</taxon>
        <taxon>Fungi</taxon>
        <taxon>Dikarya</taxon>
        <taxon>Ascomycota</taxon>
        <taxon>Pezizomycotina</taxon>
        <taxon>Eurotiomycetes</taxon>
        <taxon>Chaetothyriomycetidae</taxon>
        <taxon>Chaetothyriales</taxon>
        <taxon>Cyphellophoraceae</taxon>
        <taxon>Cyphellophora</taxon>
    </lineage>
</organism>
<feature type="compositionally biased region" description="Acidic residues" evidence="1">
    <location>
        <begin position="163"/>
        <end position="174"/>
    </location>
</feature>
<feature type="compositionally biased region" description="Acidic residues" evidence="1">
    <location>
        <begin position="132"/>
        <end position="143"/>
    </location>
</feature>
<dbReference type="VEuPathDB" id="FungiDB:AB675_11065"/>
<gene>
    <name evidence="2" type="ORF">AB675_11065</name>
</gene>
<dbReference type="RefSeq" id="XP_017994314.1">
    <property type="nucleotide sequence ID" value="XM_018139880.1"/>
</dbReference>
<feature type="compositionally biased region" description="Basic and acidic residues" evidence="1">
    <location>
        <begin position="121"/>
        <end position="131"/>
    </location>
</feature>
<evidence type="ECO:0000313" key="3">
    <source>
        <dbReference type="Proteomes" id="UP000038010"/>
    </source>
</evidence>
<keyword evidence="3" id="KW-1185">Reference proteome</keyword>
<accession>A0A0N0NH73</accession>
<dbReference type="OrthoDB" id="4160433at2759"/>
<dbReference type="STRING" id="1664694.A0A0N0NH73"/>
<evidence type="ECO:0000313" key="2">
    <source>
        <dbReference type="EMBL" id="KPI34351.1"/>
    </source>
</evidence>
<dbReference type="AlphaFoldDB" id="A0A0N0NH73"/>